<keyword evidence="1" id="KW-0472">Membrane</keyword>
<keyword evidence="1" id="KW-1133">Transmembrane helix</keyword>
<dbReference type="Proteomes" id="UP000297951">
    <property type="component" value="Unassembled WGS sequence"/>
</dbReference>
<accession>A0A4Y9F2P5</accession>
<protein>
    <submittedName>
        <fullName evidence="2">Uncharacterized protein</fullName>
    </submittedName>
</protein>
<dbReference type="RefSeq" id="WP_135013665.1">
    <property type="nucleotide sequence ID" value="NZ_JADGLK010000045.1"/>
</dbReference>
<dbReference type="AlphaFoldDB" id="A0A4Y9F2P5"/>
<gene>
    <name evidence="2" type="ORF">E4U03_10515</name>
</gene>
<keyword evidence="1" id="KW-0812">Transmembrane</keyword>
<evidence type="ECO:0000256" key="1">
    <source>
        <dbReference type="SAM" id="Phobius"/>
    </source>
</evidence>
<evidence type="ECO:0000313" key="2">
    <source>
        <dbReference type="EMBL" id="TFU20882.1"/>
    </source>
</evidence>
<evidence type="ECO:0000313" key="3">
    <source>
        <dbReference type="Proteomes" id="UP000297951"/>
    </source>
</evidence>
<reference evidence="2 3" key="1">
    <citation type="submission" date="2019-03" db="EMBL/GenBank/DDBJ databases">
        <title>Diversity of the mouse oral microbiome.</title>
        <authorList>
            <person name="Joseph S."/>
            <person name="Aduse-Opoku J."/>
            <person name="Curtis M."/>
            <person name="Wade W."/>
            <person name="Hashim A."/>
        </authorList>
    </citation>
    <scope>NUCLEOTIDE SEQUENCE [LARGE SCALE GENOMIC DNA]</scope>
    <source>
        <strain evidence="3">irhom_31</strain>
    </source>
</reference>
<name>A0A4Y9F2P5_9MICC</name>
<comment type="caution">
    <text evidence="2">The sequence shown here is derived from an EMBL/GenBank/DDBJ whole genome shotgun (WGS) entry which is preliminary data.</text>
</comment>
<proteinExistence type="predicted"/>
<feature type="transmembrane region" description="Helical" evidence="1">
    <location>
        <begin position="12"/>
        <end position="31"/>
    </location>
</feature>
<dbReference type="EMBL" id="SPQC01000045">
    <property type="protein sequence ID" value="TFU20882.1"/>
    <property type="molecule type" value="Genomic_DNA"/>
</dbReference>
<organism evidence="2 3">
    <name type="scientific">Rothia nasimurium</name>
    <dbReference type="NCBI Taxonomy" id="85336"/>
    <lineage>
        <taxon>Bacteria</taxon>
        <taxon>Bacillati</taxon>
        <taxon>Actinomycetota</taxon>
        <taxon>Actinomycetes</taxon>
        <taxon>Micrococcales</taxon>
        <taxon>Micrococcaceae</taxon>
        <taxon>Rothia</taxon>
    </lineage>
</organism>
<sequence>MRKNGIKTWVKASAGISAAIVFPGGLIAILTDGPDVIQNFFPKSDEMIIENFISKPEFSFCGVIGATDNRNDLDGKSLEEVK</sequence>